<dbReference type="STRING" id="938405.SAMN02927895_01958"/>
<feature type="domain" description="Acetophenone carboxylase-like C-terminal" evidence="2">
    <location>
        <begin position="4"/>
        <end position="83"/>
    </location>
</feature>
<feature type="region of interest" description="Disordered" evidence="1">
    <location>
        <begin position="1"/>
        <end position="25"/>
    </location>
</feature>
<evidence type="ECO:0000256" key="1">
    <source>
        <dbReference type="SAM" id="MobiDB-lite"/>
    </source>
</evidence>
<reference evidence="3 4" key="1">
    <citation type="submission" date="2016-10" db="EMBL/GenBank/DDBJ databases">
        <authorList>
            <person name="de Groot N.N."/>
        </authorList>
    </citation>
    <scope>NUCLEOTIDE SEQUENCE [LARGE SCALE GENOMIC DNA]</scope>
    <source>
        <strain evidence="3 4">CPCC 100156</strain>
    </source>
</reference>
<dbReference type="EMBL" id="FMZX01000002">
    <property type="protein sequence ID" value="SDC74156.1"/>
    <property type="molecule type" value="Genomic_DNA"/>
</dbReference>
<sequence length="88" mass="8972">MEAAGTVPKAALPARPPAESDAGATRIGTREAWLPGEGGAIALPAYVRHALAPGNRIEGPAIIEQMDSATLVLPGMTATVDAFENILP</sequence>
<dbReference type="AlphaFoldDB" id="A0A1G6P3T1"/>
<keyword evidence="4" id="KW-1185">Reference proteome</keyword>
<organism evidence="3 4">
    <name type="scientific">Belnapia rosea</name>
    <dbReference type="NCBI Taxonomy" id="938405"/>
    <lineage>
        <taxon>Bacteria</taxon>
        <taxon>Pseudomonadati</taxon>
        <taxon>Pseudomonadota</taxon>
        <taxon>Alphaproteobacteria</taxon>
        <taxon>Acetobacterales</taxon>
        <taxon>Roseomonadaceae</taxon>
        <taxon>Belnapia</taxon>
    </lineage>
</organism>
<name>A0A1G6P3T1_9PROT</name>
<dbReference type="InterPro" id="IPR049517">
    <property type="entry name" value="ACX-like_C"/>
</dbReference>
<gene>
    <name evidence="3" type="ORF">SAMN04487779_1002240</name>
</gene>
<proteinExistence type="predicted"/>
<accession>A0A1G6P3T1</accession>
<evidence type="ECO:0000313" key="4">
    <source>
        <dbReference type="Proteomes" id="UP000198925"/>
    </source>
</evidence>
<dbReference type="Pfam" id="PF19278">
    <property type="entry name" value="Hydant_A_C"/>
    <property type="match status" value="1"/>
</dbReference>
<evidence type="ECO:0000259" key="2">
    <source>
        <dbReference type="Pfam" id="PF19278"/>
    </source>
</evidence>
<dbReference type="Proteomes" id="UP000198925">
    <property type="component" value="Unassembled WGS sequence"/>
</dbReference>
<evidence type="ECO:0000313" key="3">
    <source>
        <dbReference type="EMBL" id="SDC74156.1"/>
    </source>
</evidence>
<protein>
    <submittedName>
        <fullName evidence="3">N-methylhydantoinase A</fullName>
    </submittedName>
</protein>